<evidence type="ECO:0000313" key="4">
    <source>
        <dbReference type="EMBL" id="SDK99866.1"/>
    </source>
</evidence>
<name>A0A1G9GGS8_9GAMM</name>
<dbReference type="GO" id="GO:0008794">
    <property type="term" value="F:arsenate reductase (glutaredoxin) activity"/>
    <property type="evidence" value="ECO:0007669"/>
    <property type="project" value="InterPro"/>
</dbReference>
<dbReference type="AlphaFoldDB" id="A0A1G9GGS8"/>
<gene>
    <name evidence="4" type="ORF">SAMN05661010_00713</name>
</gene>
<dbReference type="PANTHER" id="PTHR30041:SF4">
    <property type="entry name" value="ARSENATE REDUCTASE"/>
    <property type="match status" value="1"/>
</dbReference>
<dbReference type="SUPFAM" id="SSF52833">
    <property type="entry name" value="Thioredoxin-like"/>
    <property type="match status" value="1"/>
</dbReference>
<organism evidence="4 5">
    <name type="scientific">Modicisalibacter muralis</name>
    <dbReference type="NCBI Taxonomy" id="119000"/>
    <lineage>
        <taxon>Bacteria</taxon>
        <taxon>Pseudomonadati</taxon>
        <taxon>Pseudomonadota</taxon>
        <taxon>Gammaproteobacteria</taxon>
        <taxon>Oceanospirillales</taxon>
        <taxon>Halomonadaceae</taxon>
        <taxon>Modicisalibacter</taxon>
    </lineage>
</organism>
<keyword evidence="5" id="KW-1185">Reference proteome</keyword>
<dbReference type="STRING" id="119000.SAMN05661010_00713"/>
<evidence type="ECO:0000256" key="1">
    <source>
        <dbReference type="ARBA" id="ARBA00007198"/>
    </source>
</evidence>
<sequence>MATLTFYHNPRCSKSREALALLEARGTEFTLRRYLDEPLSLIELQSLAARLVRPVESLVRTNEDEWKALALSAPGDEQRLQAIAQYPRLLQRPLLDNGDRAIIGRPPEAILTLLDEA</sequence>
<comment type="similarity">
    <text evidence="1 3">Belongs to the ArsC family.</text>
</comment>
<dbReference type="CDD" id="cd03034">
    <property type="entry name" value="ArsC_ArsC"/>
    <property type="match status" value="1"/>
</dbReference>
<dbReference type="InterPro" id="IPR006659">
    <property type="entry name" value="Arsenate_reductase"/>
</dbReference>
<accession>A0A1G9GGS8</accession>
<evidence type="ECO:0000313" key="5">
    <source>
        <dbReference type="Proteomes" id="UP000198654"/>
    </source>
</evidence>
<dbReference type="Pfam" id="PF03960">
    <property type="entry name" value="ArsC"/>
    <property type="match status" value="1"/>
</dbReference>
<evidence type="ECO:0000256" key="3">
    <source>
        <dbReference type="PROSITE-ProRule" id="PRU01282"/>
    </source>
</evidence>
<protein>
    <submittedName>
        <fullName evidence="4">Arsenate reductase</fullName>
    </submittedName>
</protein>
<proteinExistence type="inferred from homology"/>
<dbReference type="PANTHER" id="PTHR30041">
    <property type="entry name" value="ARSENATE REDUCTASE"/>
    <property type="match status" value="1"/>
</dbReference>
<dbReference type="Proteomes" id="UP000198654">
    <property type="component" value="Unassembled WGS sequence"/>
</dbReference>
<dbReference type="InterPro" id="IPR036249">
    <property type="entry name" value="Thioredoxin-like_sf"/>
</dbReference>
<keyword evidence="2" id="KW-0560">Oxidoreductase</keyword>
<dbReference type="Gene3D" id="3.40.30.10">
    <property type="entry name" value="Glutaredoxin"/>
    <property type="match status" value="1"/>
</dbReference>
<dbReference type="InterPro" id="IPR006660">
    <property type="entry name" value="Arsenate_reductase-like"/>
</dbReference>
<dbReference type="PROSITE" id="PS51353">
    <property type="entry name" value="ARSC"/>
    <property type="match status" value="1"/>
</dbReference>
<dbReference type="EMBL" id="FNGI01000001">
    <property type="protein sequence ID" value="SDK99866.1"/>
    <property type="molecule type" value="Genomic_DNA"/>
</dbReference>
<dbReference type="RefSeq" id="WP_089725524.1">
    <property type="nucleotide sequence ID" value="NZ_FNGI01000001.1"/>
</dbReference>
<evidence type="ECO:0000256" key="2">
    <source>
        <dbReference type="ARBA" id="ARBA00023002"/>
    </source>
</evidence>
<reference evidence="4 5" key="1">
    <citation type="submission" date="2016-10" db="EMBL/GenBank/DDBJ databases">
        <authorList>
            <person name="de Groot N.N."/>
        </authorList>
    </citation>
    <scope>NUCLEOTIDE SEQUENCE [LARGE SCALE GENOMIC DNA]</scope>
    <source>
        <strain evidence="4 5">DSM 14789</strain>
    </source>
</reference>
<dbReference type="OrthoDB" id="9790554at2"/>